<evidence type="ECO:0000313" key="3">
    <source>
        <dbReference type="Proteomes" id="UP000184207"/>
    </source>
</evidence>
<proteinExistence type="predicted"/>
<accession>A0A1M7SJT5</accession>
<dbReference type="EMBL" id="FRDJ01000004">
    <property type="protein sequence ID" value="SHN58745.1"/>
    <property type="molecule type" value="Genomic_DNA"/>
</dbReference>
<protein>
    <recommendedName>
        <fullName evidence="4">Adhesin</fullName>
    </recommendedName>
</protein>
<evidence type="ECO:0000256" key="1">
    <source>
        <dbReference type="SAM" id="Phobius"/>
    </source>
</evidence>
<dbReference type="AlphaFoldDB" id="A0A1M7SJT5"/>
<keyword evidence="1" id="KW-1133">Transmembrane helix</keyword>
<feature type="transmembrane region" description="Helical" evidence="1">
    <location>
        <begin position="46"/>
        <end position="62"/>
    </location>
</feature>
<feature type="transmembrane region" description="Helical" evidence="1">
    <location>
        <begin position="21"/>
        <end position="40"/>
    </location>
</feature>
<dbReference type="Proteomes" id="UP000184207">
    <property type="component" value="Unassembled WGS sequence"/>
</dbReference>
<keyword evidence="1" id="KW-0472">Membrane</keyword>
<gene>
    <name evidence="2" type="ORF">SAMN02745226_00968</name>
</gene>
<evidence type="ECO:0000313" key="2">
    <source>
        <dbReference type="EMBL" id="SHN58745.1"/>
    </source>
</evidence>
<reference evidence="3" key="1">
    <citation type="submission" date="2016-12" db="EMBL/GenBank/DDBJ databases">
        <authorList>
            <person name="Varghese N."/>
            <person name="Submissions S."/>
        </authorList>
    </citation>
    <scope>NUCLEOTIDE SEQUENCE [LARGE SCALE GENOMIC DNA]</scope>
    <source>
        <strain evidence="3">DSM 13020</strain>
    </source>
</reference>
<keyword evidence="1" id="KW-0812">Transmembrane</keyword>
<feature type="transmembrane region" description="Helical" evidence="1">
    <location>
        <begin position="69"/>
        <end position="87"/>
    </location>
</feature>
<name>A0A1M7SJT5_FERGO</name>
<keyword evidence="3" id="KW-1185">Reference proteome</keyword>
<organism evidence="2 3">
    <name type="scientific">Fervidobacterium gondwanense DSM 13020</name>
    <dbReference type="NCBI Taxonomy" id="1121883"/>
    <lineage>
        <taxon>Bacteria</taxon>
        <taxon>Thermotogati</taxon>
        <taxon>Thermotogota</taxon>
        <taxon>Thermotogae</taxon>
        <taxon>Thermotogales</taxon>
        <taxon>Fervidobacteriaceae</taxon>
        <taxon>Fervidobacterium</taxon>
    </lineage>
</organism>
<sequence>MNLKFAEGIEYYTGGGIMGDFKRRLLLILAVLTLGTIGFLTPYVPLKVVFVFFAIACTGYIVKEYTGKWIEFLILSVLLFLIPMANVETFRYMAETKDSNVFVNTVENIIESFTGSEGSKIYYHPDTKVESRENVVIDVDGGVDIVVGKGNIIEFPSQLKTSVKNGTLEIKGGTKNSIYKVLVGGDMIRSLEISSLSVKLKSELENSLEHLSIDSVDTKLSGSIKSDYAEFDSTGFDLDGNISVNELVINSVGVNINGNVSSNRINIDSVGLNLNIVLSNCSLFEAFTTGANGKITYAGGKNLRLSINSTGGKIIFKNDSDSSVSIQAEGVKVVRE</sequence>
<evidence type="ECO:0008006" key="4">
    <source>
        <dbReference type="Google" id="ProtNLM"/>
    </source>
</evidence>
<dbReference type="STRING" id="1121883.SAMN02745226_00968"/>